<evidence type="ECO:0000259" key="1">
    <source>
        <dbReference type="Pfam" id="PF01494"/>
    </source>
</evidence>
<dbReference type="Gene3D" id="3.30.9.10">
    <property type="entry name" value="D-Amino Acid Oxidase, subunit A, domain 2"/>
    <property type="match status" value="1"/>
</dbReference>
<sequence>MNMNERRVLISGASIAGLACAYWLRRHGFSVTIVEIAPSPRPGGQAVDLRGAGRTVIDRMGLLNGARAIGLEQAGMSWVDAHGQTRAAMPTDAFGGEGFISEIEILRGDLVDLLYQQLGDGIEWIFNDTITELAQSSNYVNVTFRGARPQRFDFVIGADGLHSAVRTAAFGREEDFVHPLGLYTAWFTAPAFEELDNWYQLYNHTGGLVASIRPGSQPSESKAALSFRTRPGERVGHDRRDRASQIALLEDRFGGVGWHVPRLLEAARSASDFSFDEMGKVQLSRWWNGRIALIGDAAACPTPLSGLGTSVALVGAYVLAGELGDGSDHAAAFAAYDRLVRPYVEGAQQLAGGPGGYAPMTALAIRFMQASMSWATRWPMRGFMEKQFSKASDIDLPDYTPA</sequence>
<keyword evidence="2" id="KW-0614">Plasmid</keyword>
<dbReference type="GO" id="GO:0071949">
    <property type="term" value="F:FAD binding"/>
    <property type="evidence" value="ECO:0007669"/>
    <property type="project" value="InterPro"/>
</dbReference>
<geneLocation type="plasmid" evidence="2">
    <name>pAG1</name>
</geneLocation>
<reference evidence="2" key="2">
    <citation type="submission" date="2001-01" db="EMBL/GenBank/DDBJ databases">
        <authorList>
            <person name="Tauch A."/>
        </authorList>
    </citation>
    <scope>NUCLEOTIDE SEQUENCE</scope>
    <source>
        <strain evidence="2">22243</strain>
        <plasmid evidence="2">pAG1</plasmid>
    </source>
</reference>
<dbReference type="Gene3D" id="3.50.50.60">
    <property type="entry name" value="FAD/NAD(P)-binding domain"/>
    <property type="match status" value="1"/>
</dbReference>
<organism evidence="2">
    <name type="scientific">Corynebacterium glutamicum</name>
    <name type="common">Brevibacterium saccharolyticum</name>
    <dbReference type="NCBI Taxonomy" id="1718"/>
    <lineage>
        <taxon>Bacteria</taxon>
        <taxon>Bacillati</taxon>
        <taxon>Actinomycetota</taxon>
        <taxon>Actinomycetes</taxon>
        <taxon>Mycobacteriales</taxon>
        <taxon>Corynebacteriaceae</taxon>
        <taxon>Corynebacterium</taxon>
    </lineage>
</organism>
<dbReference type="EMBL" id="AF121000">
    <property type="protein sequence ID" value="AAD25066.1"/>
    <property type="molecule type" value="Genomic_DNA"/>
</dbReference>
<protein>
    <submittedName>
        <fullName evidence="2">Oxidoreductase protein homolog Oxi</fullName>
    </submittedName>
</protein>
<feature type="domain" description="FAD-binding" evidence="1">
    <location>
        <begin position="7"/>
        <end position="324"/>
    </location>
</feature>
<gene>
    <name evidence="2" type="primary">oxi</name>
</gene>
<dbReference type="AlphaFoldDB" id="Q9X547"/>
<evidence type="ECO:0000313" key="2">
    <source>
        <dbReference type="EMBL" id="AAD25066.1"/>
    </source>
</evidence>
<dbReference type="InterPro" id="IPR002938">
    <property type="entry name" value="FAD-bd"/>
</dbReference>
<dbReference type="PROSITE" id="PS51257">
    <property type="entry name" value="PROKAR_LIPOPROTEIN"/>
    <property type="match status" value="1"/>
</dbReference>
<dbReference type="PANTHER" id="PTHR46865">
    <property type="entry name" value="OXIDOREDUCTASE-RELATED"/>
    <property type="match status" value="1"/>
</dbReference>
<dbReference type="InterPro" id="IPR036188">
    <property type="entry name" value="FAD/NAD-bd_sf"/>
</dbReference>
<reference evidence="2" key="1">
    <citation type="journal article" date="2000" name="Plasmid">
        <title>TetZ, a new tetracycline resistance determinant discovered in gram-positive bacteria, shows high homology to gram-negative regulated efflux systems.</title>
        <authorList>
            <person name="Tauch A."/>
            <person name="Puhler A."/>
            <person name="Kalinowski J."/>
            <person name="Thierbach G."/>
        </authorList>
    </citation>
    <scope>NUCLEOTIDE SEQUENCE</scope>
    <source>
        <strain evidence="2">22243</strain>
    </source>
</reference>
<dbReference type="RefSeq" id="WP_010889968.1">
    <property type="nucleotide sequence ID" value="NC_001415.1"/>
</dbReference>
<name>Q9X547_CORGT</name>
<dbReference type="SUPFAM" id="SSF51905">
    <property type="entry name" value="FAD/NAD(P)-binding domain"/>
    <property type="match status" value="1"/>
</dbReference>
<dbReference type="Pfam" id="PF01494">
    <property type="entry name" value="FAD_binding_3"/>
    <property type="match status" value="1"/>
</dbReference>
<dbReference type="PRINTS" id="PR00420">
    <property type="entry name" value="RNGMNOXGNASE"/>
</dbReference>
<accession>Q9X547</accession>
<proteinExistence type="predicted"/>
<dbReference type="InterPro" id="IPR051704">
    <property type="entry name" value="FAD_aromatic-hydroxylase"/>
</dbReference>
<dbReference type="PANTHER" id="PTHR46865:SF2">
    <property type="entry name" value="MONOOXYGENASE"/>
    <property type="match status" value="1"/>
</dbReference>